<evidence type="ECO:0000256" key="1">
    <source>
        <dbReference type="SAM" id="SignalP"/>
    </source>
</evidence>
<accession>A0A8J5K3S7</accession>
<dbReference type="Proteomes" id="UP000747542">
    <property type="component" value="Unassembled WGS sequence"/>
</dbReference>
<proteinExistence type="predicted"/>
<feature type="chain" id="PRO_5035219194" evidence="1">
    <location>
        <begin position="22"/>
        <end position="81"/>
    </location>
</feature>
<protein>
    <submittedName>
        <fullName evidence="2">Uncharacterized protein</fullName>
    </submittedName>
</protein>
<name>A0A8J5K3S7_HOMAM</name>
<organism evidence="2 3">
    <name type="scientific">Homarus americanus</name>
    <name type="common">American lobster</name>
    <dbReference type="NCBI Taxonomy" id="6706"/>
    <lineage>
        <taxon>Eukaryota</taxon>
        <taxon>Metazoa</taxon>
        <taxon>Ecdysozoa</taxon>
        <taxon>Arthropoda</taxon>
        <taxon>Crustacea</taxon>
        <taxon>Multicrustacea</taxon>
        <taxon>Malacostraca</taxon>
        <taxon>Eumalacostraca</taxon>
        <taxon>Eucarida</taxon>
        <taxon>Decapoda</taxon>
        <taxon>Pleocyemata</taxon>
        <taxon>Astacidea</taxon>
        <taxon>Nephropoidea</taxon>
        <taxon>Nephropidae</taxon>
        <taxon>Homarus</taxon>
    </lineage>
</organism>
<evidence type="ECO:0000313" key="2">
    <source>
        <dbReference type="EMBL" id="KAG7166540.1"/>
    </source>
</evidence>
<gene>
    <name evidence="2" type="ORF">Hamer_G005661</name>
</gene>
<reference evidence="2" key="1">
    <citation type="journal article" date="2021" name="Sci. Adv.">
        <title>The American lobster genome reveals insights on longevity, neural, and immune adaptations.</title>
        <authorList>
            <person name="Polinski J.M."/>
            <person name="Zimin A.V."/>
            <person name="Clark K.F."/>
            <person name="Kohn A.B."/>
            <person name="Sadowski N."/>
            <person name="Timp W."/>
            <person name="Ptitsyn A."/>
            <person name="Khanna P."/>
            <person name="Romanova D.Y."/>
            <person name="Williams P."/>
            <person name="Greenwood S.J."/>
            <person name="Moroz L.L."/>
            <person name="Walt D.R."/>
            <person name="Bodnar A.G."/>
        </authorList>
    </citation>
    <scope>NUCLEOTIDE SEQUENCE</scope>
    <source>
        <strain evidence="2">GMGI-L3</strain>
    </source>
</reference>
<keyword evidence="3" id="KW-1185">Reference proteome</keyword>
<keyword evidence="1" id="KW-0732">Signal</keyword>
<sequence>MAKKILLLVSWKGSYILLVVEDDVFKDTTQLGEDPVFLKVGRFQENRKGKQVEISTEENDEEENYRLEMVNLTGEVDGGDA</sequence>
<feature type="signal peptide" evidence="1">
    <location>
        <begin position="1"/>
        <end position="21"/>
    </location>
</feature>
<comment type="caution">
    <text evidence="2">The sequence shown here is derived from an EMBL/GenBank/DDBJ whole genome shotgun (WGS) entry which is preliminary data.</text>
</comment>
<dbReference type="AlphaFoldDB" id="A0A8J5K3S7"/>
<dbReference type="EMBL" id="JAHLQT010022531">
    <property type="protein sequence ID" value="KAG7166540.1"/>
    <property type="molecule type" value="Genomic_DNA"/>
</dbReference>
<evidence type="ECO:0000313" key="3">
    <source>
        <dbReference type="Proteomes" id="UP000747542"/>
    </source>
</evidence>